<keyword evidence="8" id="KW-1185">Reference proteome</keyword>
<dbReference type="InterPro" id="IPR046470">
    <property type="entry name" value="SAM_HAT_C"/>
</dbReference>
<dbReference type="Proteomes" id="UP001060771">
    <property type="component" value="Chromosome"/>
</dbReference>
<name>A0A830EAD7_9CREN</name>
<dbReference type="PANTHER" id="PTHR35092:SF1">
    <property type="entry name" value="CHLORINASE MJ1651"/>
    <property type="match status" value="1"/>
</dbReference>
<dbReference type="Proteomes" id="UP000657075">
    <property type="component" value="Unassembled WGS sequence"/>
</dbReference>
<evidence type="ECO:0008006" key="9">
    <source>
        <dbReference type="Google" id="ProtNLM"/>
    </source>
</evidence>
<sequence length="268" mass="29316">MRPVITLLTDFGYDSYFVPSMKGVILSLNPEAMIVDITHAIPQFNVRKAAFTLWASYKYFPRGTIHVVVVDPGVGTSRRALVIRSRNYYFVGPDNGVLMMAAGDDGVVEVRSIESGDFMRPVVTSTFHGRDIFAPVAAYLSLGLDPSLLGPRVTDPVVLPGIGGSVSRGVASSVIIYIDHFGNAYTGIRANDLEVLGLDYGDELRINIPRRNVDLRVRFLRSYGYAGEGEALALINSEGFLELSINRGSFASRYDVKEGDEVTLSVIK</sequence>
<dbReference type="InterPro" id="IPR023228">
    <property type="entry name" value="SAM_OH_AdoTrfase_N_sf"/>
</dbReference>
<keyword evidence="1" id="KW-0949">S-adenosyl-L-methionine</keyword>
<evidence type="ECO:0000259" key="4">
    <source>
        <dbReference type="Pfam" id="PF20257"/>
    </source>
</evidence>
<dbReference type="Gene3D" id="2.40.30.90">
    <property type="entry name" value="Bacterial fluorinating enzyme like"/>
    <property type="match status" value="1"/>
</dbReference>
<dbReference type="Pfam" id="PF01887">
    <property type="entry name" value="SAM_HAT_N"/>
    <property type="match status" value="1"/>
</dbReference>
<feature type="domain" description="S-adenosyl-l-methionine hydroxide adenosyltransferase N-terminal" evidence="3">
    <location>
        <begin position="5"/>
        <end position="148"/>
    </location>
</feature>
<dbReference type="EMBL" id="AP026830">
    <property type="protein sequence ID" value="BDR92648.1"/>
    <property type="molecule type" value="Genomic_DNA"/>
</dbReference>
<reference evidence="6" key="1">
    <citation type="journal article" date="2014" name="Int. J. Syst. Evol. Microbiol.">
        <title>Complete genome sequence of Corynebacterium casei LMG S-19264T (=DSM 44701T), isolated from a smear-ripened cheese.</title>
        <authorList>
            <consortium name="US DOE Joint Genome Institute (JGI-PGF)"/>
            <person name="Walter F."/>
            <person name="Albersmeier A."/>
            <person name="Kalinowski J."/>
            <person name="Ruckert C."/>
        </authorList>
    </citation>
    <scope>NUCLEOTIDE SEQUENCE</scope>
    <source>
        <strain evidence="6">JCM 11219</strain>
    </source>
</reference>
<dbReference type="AlphaFoldDB" id="A0A830EAD7"/>
<dbReference type="PIRSF" id="PIRSF006779">
    <property type="entry name" value="UCP006779"/>
    <property type="match status" value="1"/>
</dbReference>
<evidence type="ECO:0000259" key="3">
    <source>
        <dbReference type="Pfam" id="PF01887"/>
    </source>
</evidence>
<dbReference type="Pfam" id="PF20257">
    <property type="entry name" value="SAM_HAT_C"/>
    <property type="match status" value="1"/>
</dbReference>
<dbReference type="Gene3D" id="3.40.50.10790">
    <property type="entry name" value="S-adenosyl-l-methionine hydroxide adenosyltransferase, N-terminal"/>
    <property type="match status" value="1"/>
</dbReference>
<organism evidence="6 7">
    <name type="scientific">Vulcanisaeta souniana JCM 11219</name>
    <dbReference type="NCBI Taxonomy" id="1293586"/>
    <lineage>
        <taxon>Archaea</taxon>
        <taxon>Thermoproteota</taxon>
        <taxon>Thermoprotei</taxon>
        <taxon>Thermoproteales</taxon>
        <taxon>Thermoproteaceae</taxon>
        <taxon>Vulcanisaeta</taxon>
    </lineage>
</organism>
<evidence type="ECO:0000313" key="5">
    <source>
        <dbReference type="EMBL" id="BDR92648.1"/>
    </source>
</evidence>
<evidence type="ECO:0000256" key="1">
    <source>
        <dbReference type="ARBA" id="ARBA00022691"/>
    </source>
</evidence>
<dbReference type="EMBL" id="BMNM01000011">
    <property type="protein sequence ID" value="GGI84606.1"/>
    <property type="molecule type" value="Genomic_DNA"/>
</dbReference>
<dbReference type="InterPro" id="IPR023227">
    <property type="entry name" value="SAM_OH_AdoTrfase_C_sf"/>
</dbReference>
<evidence type="ECO:0000313" key="8">
    <source>
        <dbReference type="Proteomes" id="UP001060771"/>
    </source>
</evidence>
<feature type="domain" description="S-adenosyl-l-methionine hydroxide adenosyltransferase C-terminal" evidence="4">
    <location>
        <begin position="175"/>
        <end position="263"/>
    </location>
</feature>
<protein>
    <recommendedName>
        <fullName evidence="9">Chlorinase</fullName>
    </recommendedName>
</protein>
<evidence type="ECO:0000313" key="6">
    <source>
        <dbReference type="EMBL" id="GGI84606.1"/>
    </source>
</evidence>
<evidence type="ECO:0000256" key="2">
    <source>
        <dbReference type="ARBA" id="ARBA00024035"/>
    </source>
</evidence>
<proteinExistence type="inferred from homology"/>
<evidence type="ECO:0000313" key="7">
    <source>
        <dbReference type="Proteomes" id="UP000657075"/>
    </source>
</evidence>
<accession>A0A830EAD7</accession>
<reference evidence="6" key="2">
    <citation type="submission" date="2020-09" db="EMBL/GenBank/DDBJ databases">
        <authorList>
            <person name="Sun Q."/>
            <person name="Ohkuma M."/>
        </authorList>
    </citation>
    <scope>NUCLEOTIDE SEQUENCE</scope>
    <source>
        <strain evidence="6">JCM 11219</strain>
    </source>
</reference>
<comment type="similarity">
    <text evidence="2">Belongs to the SAM hydrolase / SAM-dependent halogenase family.</text>
</comment>
<dbReference type="SUPFAM" id="SSF101852">
    <property type="entry name" value="Bacterial fluorinating enzyme, C-terminal domain"/>
    <property type="match status" value="1"/>
</dbReference>
<dbReference type="InterPro" id="IPR046469">
    <property type="entry name" value="SAM_HAT_N"/>
</dbReference>
<dbReference type="SUPFAM" id="SSF102522">
    <property type="entry name" value="Bacterial fluorinating enzyme, N-terminal domain"/>
    <property type="match status" value="1"/>
</dbReference>
<dbReference type="PANTHER" id="PTHR35092">
    <property type="entry name" value="CHLORINASE MJ1651"/>
    <property type="match status" value="1"/>
</dbReference>
<gene>
    <name evidence="6" type="ORF">GCM10007112_22050</name>
    <name evidence="5" type="ORF">Vsou_17410</name>
</gene>
<dbReference type="OrthoDB" id="372224at2157"/>
<dbReference type="RefSeq" id="WP_188603968.1">
    <property type="nucleotide sequence ID" value="NZ_AP026830.1"/>
</dbReference>
<dbReference type="InterPro" id="IPR002747">
    <property type="entry name" value="SAM_OH_AdoTrfase"/>
</dbReference>
<reference evidence="8" key="3">
    <citation type="submission" date="2022-09" db="EMBL/GenBank/DDBJ databases">
        <title>Complete genome sequence of Vulcanisaeta souniana.</title>
        <authorList>
            <person name="Kato S."/>
            <person name="Itoh T."/>
            <person name="Ohkuma M."/>
        </authorList>
    </citation>
    <scope>NUCLEOTIDE SEQUENCE [LARGE SCALE GENOMIC DNA]</scope>
    <source>
        <strain evidence="8">JCM 11219</strain>
    </source>
</reference>
<reference evidence="5" key="4">
    <citation type="journal article" date="2023" name="Microbiol. Resour. Announc.">
        <title>Complete Genome Sequence of Vulcanisaeta souniana Strain IC-059, a Hyperthermophilic Archaeon Isolated from Hot Spring Water in Japan.</title>
        <authorList>
            <person name="Kato S."/>
            <person name="Itoh T."/>
            <person name="Wu L."/>
            <person name="Ma J."/>
            <person name="Ohkuma M."/>
        </authorList>
    </citation>
    <scope>NUCLEOTIDE SEQUENCE</scope>
    <source>
        <strain evidence="5">JCM 11219</strain>
    </source>
</reference>
<dbReference type="GeneID" id="76207286"/>